<dbReference type="EC" id="5.4.2.4" evidence="8"/>
<evidence type="ECO:0000256" key="5">
    <source>
        <dbReference type="PIRSR" id="PIRSR613078-1"/>
    </source>
</evidence>
<comment type="similarity">
    <text evidence="2 8">Belongs to the phosphoglycerate mutase family. BPG-dependent PGAM subfamily.</text>
</comment>
<dbReference type="InterPro" id="IPR029033">
    <property type="entry name" value="His_PPase_superfam"/>
</dbReference>
<dbReference type="AlphaFoldDB" id="A0A226DSX6"/>
<evidence type="ECO:0000313" key="10">
    <source>
        <dbReference type="Proteomes" id="UP000198287"/>
    </source>
</evidence>
<feature type="binding site" evidence="6">
    <location>
        <position position="79"/>
    </location>
    <ligand>
        <name>substrate</name>
    </ligand>
</feature>
<dbReference type="PANTHER" id="PTHR11931">
    <property type="entry name" value="PHOSPHOGLYCERATE MUTASE"/>
    <property type="match status" value="1"/>
</dbReference>
<feature type="binding site" evidence="6">
    <location>
        <begin position="10"/>
        <end position="17"/>
    </location>
    <ligand>
        <name>substrate</name>
    </ligand>
</feature>
<dbReference type="OMA" id="MLPYWYD"/>
<evidence type="ECO:0000256" key="7">
    <source>
        <dbReference type="PIRSR" id="PIRSR613078-3"/>
    </source>
</evidence>
<evidence type="ECO:0000256" key="1">
    <source>
        <dbReference type="ARBA" id="ARBA00000505"/>
    </source>
</evidence>
<comment type="catalytic activity">
    <reaction evidence="8">
        <text>(2R)-2-phosphoglycerate = (2R)-3-phosphoglycerate</text>
        <dbReference type="Rhea" id="RHEA:15901"/>
        <dbReference type="ChEBI" id="CHEBI:58272"/>
        <dbReference type="ChEBI" id="CHEBI:58289"/>
        <dbReference type="EC" id="5.4.2.11"/>
    </reaction>
</comment>
<dbReference type="HAMAP" id="MF_01039">
    <property type="entry name" value="PGAM_GpmA"/>
    <property type="match status" value="1"/>
</dbReference>
<feature type="binding site" evidence="6">
    <location>
        <position position="41"/>
    </location>
    <ligand>
        <name>substrate</name>
    </ligand>
</feature>
<dbReference type="Proteomes" id="UP000198287">
    <property type="component" value="Unassembled WGS sequence"/>
</dbReference>
<sequence length="233" mass="26589">MATYKIVMVRHGESEWNQRNLFCGWYDAKLSVKAHTSQLTRAHITLASILAEIGQADLPTHKTWRLNERHYGGLTGLNKAETVKKYGEEQVQIWRRSFNVPPPPITEENKYYRGIVDDDRYSKGPKGDEFPTFETLKLTIDRTLPYWNDVILPQIKESKQILIVAHGTSLRGLVKHLNGMSDQAIMGINLPTGVPFVYELDEYLKPVVSMRFLGDEETVEKAMAIVTGQLKTK</sequence>
<keyword evidence="4 8" id="KW-0413">Isomerase</keyword>
<dbReference type="PROSITE" id="PS00175">
    <property type="entry name" value="PG_MUTASE"/>
    <property type="match status" value="1"/>
</dbReference>
<comment type="caution">
    <text evidence="9">The sequence shown here is derived from an EMBL/GenBank/DDBJ whole genome shotgun (WGS) entry which is preliminary data.</text>
</comment>
<dbReference type="EMBL" id="LNIX01000013">
    <property type="protein sequence ID" value="OXA47316.1"/>
    <property type="molecule type" value="Genomic_DNA"/>
</dbReference>
<accession>A0A226DSX6</accession>
<dbReference type="OrthoDB" id="354304at2759"/>
<dbReference type="Gene3D" id="3.40.50.1240">
    <property type="entry name" value="Phosphoglycerate mutase-like"/>
    <property type="match status" value="1"/>
</dbReference>
<evidence type="ECO:0000256" key="3">
    <source>
        <dbReference type="ARBA" id="ARBA00023152"/>
    </source>
</evidence>
<feature type="active site" description="Tele-phosphohistidine intermediate" evidence="5">
    <location>
        <position position="11"/>
    </location>
</feature>
<dbReference type="EC" id="5.4.2.11" evidence="8"/>
<feature type="site" description="Transition state stabilizer" evidence="7">
    <location>
        <position position="166"/>
    </location>
</feature>
<protein>
    <recommendedName>
        <fullName evidence="8">Phosphoglycerate mutase</fullName>
        <ecNumber evidence="8">5.4.2.11</ecNumber>
        <ecNumber evidence="8">5.4.2.4</ecNumber>
    </recommendedName>
</protein>
<dbReference type="InterPro" id="IPR005952">
    <property type="entry name" value="Phosphogly_mut1"/>
</dbReference>
<evidence type="ECO:0000313" key="9">
    <source>
        <dbReference type="EMBL" id="OXA47316.1"/>
    </source>
</evidence>
<dbReference type="InterPro" id="IPR013078">
    <property type="entry name" value="His_Pase_superF_clade-1"/>
</dbReference>
<reference evidence="9 10" key="1">
    <citation type="submission" date="2015-12" db="EMBL/GenBank/DDBJ databases">
        <title>The genome of Folsomia candida.</title>
        <authorList>
            <person name="Faddeeva A."/>
            <person name="Derks M.F."/>
            <person name="Anvar Y."/>
            <person name="Smit S."/>
            <person name="Van Straalen N."/>
            <person name="Roelofs D."/>
        </authorList>
    </citation>
    <scope>NUCLEOTIDE SEQUENCE [LARGE SCALE GENOMIC DNA]</scope>
    <source>
        <strain evidence="9 10">VU population</strain>
        <tissue evidence="9">Whole body</tissue>
    </source>
</reference>
<organism evidence="9 10">
    <name type="scientific">Folsomia candida</name>
    <name type="common">Springtail</name>
    <dbReference type="NCBI Taxonomy" id="158441"/>
    <lineage>
        <taxon>Eukaryota</taxon>
        <taxon>Metazoa</taxon>
        <taxon>Ecdysozoa</taxon>
        <taxon>Arthropoda</taxon>
        <taxon>Hexapoda</taxon>
        <taxon>Collembola</taxon>
        <taxon>Entomobryomorpha</taxon>
        <taxon>Isotomoidea</taxon>
        <taxon>Isotomidae</taxon>
        <taxon>Proisotominae</taxon>
        <taxon>Folsomia</taxon>
    </lineage>
</organism>
<evidence type="ECO:0000256" key="2">
    <source>
        <dbReference type="ARBA" id="ARBA00006717"/>
    </source>
</evidence>
<dbReference type="SUPFAM" id="SSF53254">
    <property type="entry name" value="Phosphoglycerate mutase-like"/>
    <property type="match status" value="1"/>
</dbReference>
<gene>
    <name evidence="9" type="ORF">Fcan01_17947</name>
</gene>
<dbReference type="Pfam" id="PF00300">
    <property type="entry name" value="His_Phos_1"/>
    <property type="match status" value="2"/>
</dbReference>
<dbReference type="InterPro" id="IPR001345">
    <property type="entry name" value="PG/BPGM_mutase_AS"/>
</dbReference>
<keyword evidence="3 8" id="KW-0324">Glycolysis</keyword>
<dbReference type="CDD" id="cd07067">
    <property type="entry name" value="HP_PGM_like"/>
    <property type="match status" value="1"/>
</dbReference>
<comment type="catalytic activity">
    <reaction evidence="1 8">
        <text>(2R)-3-phospho-glyceroyl phosphate = (2R)-2,3-bisphosphoglycerate + H(+)</text>
        <dbReference type="Rhea" id="RHEA:17765"/>
        <dbReference type="ChEBI" id="CHEBI:15378"/>
        <dbReference type="ChEBI" id="CHEBI:57604"/>
        <dbReference type="ChEBI" id="CHEBI:58248"/>
        <dbReference type="EC" id="5.4.2.4"/>
    </reaction>
</comment>
<dbReference type="GO" id="GO:0006096">
    <property type="term" value="P:glycolytic process"/>
    <property type="evidence" value="ECO:0007669"/>
    <property type="project" value="UniProtKB-KW"/>
</dbReference>
<dbReference type="NCBIfam" id="TIGR01258">
    <property type="entry name" value="pgm_1"/>
    <property type="match status" value="1"/>
</dbReference>
<dbReference type="GO" id="GO:0016791">
    <property type="term" value="F:phosphatase activity"/>
    <property type="evidence" value="ECO:0007669"/>
    <property type="project" value="UniProtKB-ARBA"/>
</dbReference>
<dbReference type="GO" id="GO:0004082">
    <property type="term" value="F:bisphosphoglycerate mutase activity"/>
    <property type="evidence" value="ECO:0007669"/>
    <property type="project" value="UniProtKB-EC"/>
</dbReference>
<evidence type="ECO:0000256" key="4">
    <source>
        <dbReference type="ARBA" id="ARBA00023235"/>
    </source>
</evidence>
<dbReference type="SMART" id="SM00855">
    <property type="entry name" value="PGAM"/>
    <property type="match status" value="1"/>
</dbReference>
<dbReference type="GO" id="GO:0004619">
    <property type="term" value="F:phosphoglycerate mutase activity"/>
    <property type="evidence" value="ECO:0007669"/>
    <property type="project" value="UniProtKB-EC"/>
</dbReference>
<feature type="active site" description="Proton donor/acceptor" evidence="5">
    <location>
        <position position="68"/>
    </location>
</feature>
<dbReference type="STRING" id="158441.A0A226DSX6"/>
<evidence type="ECO:0000256" key="6">
    <source>
        <dbReference type="PIRSR" id="PIRSR613078-2"/>
    </source>
</evidence>
<keyword evidence="10" id="KW-1185">Reference proteome</keyword>
<proteinExistence type="inferred from homology"/>
<feature type="binding site" evidence="6">
    <location>
        <begin position="68"/>
        <end position="71"/>
    </location>
    <ligand>
        <name>substrate</name>
    </ligand>
</feature>
<name>A0A226DSX6_FOLCA</name>
<feature type="binding site" evidence="6">
    <location>
        <begin position="95"/>
        <end position="96"/>
    </location>
    <ligand>
        <name>substrate</name>
    </ligand>
</feature>
<evidence type="ECO:0000256" key="8">
    <source>
        <dbReference type="RuleBase" id="RU004511"/>
    </source>
</evidence>